<reference evidence="1" key="1">
    <citation type="submission" date="2020-02" db="EMBL/GenBank/DDBJ databases">
        <authorList>
            <person name="Meier V. D."/>
        </authorList>
    </citation>
    <scope>NUCLEOTIDE SEQUENCE</scope>
    <source>
        <strain evidence="1">AVDCRST_MAG53</strain>
    </source>
</reference>
<organism evidence="1">
    <name type="scientific">uncultured Solirubrobacteraceae bacterium</name>
    <dbReference type="NCBI Taxonomy" id="1162706"/>
    <lineage>
        <taxon>Bacteria</taxon>
        <taxon>Bacillati</taxon>
        <taxon>Actinomycetota</taxon>
        <taxon>Thermoleophilia</taxon>
        <taxon>Solirubrobacterales</taxon>
        <taxon>Solirubrobacteraceae</taxon>
        <taxon>environmental samples</taxon>
    </lineage>
</organism>
<accession>A0A6J4RSH7</accession>
<name>A0A6J4RSH7_9ACTN</name>
<sequence>MVTRATAVVAGPGPLLLVDLVVAECVHVLESFYDVLRVRVADLMRAAIALPSIQTIDAKLLLRGPRGL</sequence>
<gene>
    <name evidence="1" type="ORF">AVDCRST_MAG53-78</name>
</gene>
<protein>
    <submittedName>
        <fullName evidence="1">Uncharacterized protein</fullName>
    </submittedName>
</protein>
<evidence type="ECO:0000313" key="1">
    <source>
        <dbReference type="EMBL" id="CAA9474009.1"/>
    </source>
</evidence>
<dbReference type="AlphaFoldDB" id="A0A6J4RSH7"/>
<proteinExistence type="predicted"/>
<dbReference type="EMBL" id="CADCVR010000006">
    <property type="protein sequence ID" value="CAA9474009.1"/>
    <property type="molecule type" value="Genomic_DNA"/>
</dbReference>